<accession>A0A2P2I0N4</accession>
<comment type="similarity">
    <text evidence="4">Belongs to the TRAFAC class dynamin-like GTPase superfamily. GB1/RHD3 GTPase family.</text>
</comment>
<evidence type="ECO:0000313" key="7">
    <source>
        <dbReference type="EMBL" id="LAB67561.1"/>
    </source>
</evidence>
<feature type="transmembrane region" description="Helical" evidence="5">
    <location>
        <begin position="439"/>
        <end position="457"/>
    </location>
</feature>
<dbReference type="PANTHER" id="PTHR10751">
    <property type="entry name" value="GUANYLATE BINDING PROTEIN"/>
    <property type="match status" value="1"/>
</dbReference>
<dbReference type="GO" id="GO:0005525">
    <property type="term" value="F:GTP binding"/>
    <property type="evidence" value="ECO:0007669"/>
    <property type="project" value="UniProtKB-KW"/>
</dbReference>
<organism evidence="7">
    <name type="scientific">Hirondellea gigas</name>
    <dbReference type="NCBI Taxonomy" id="1518452"/>
    <lineage>
        <taxon>Eukaryota</taxon>
        <taxon>Metazoa</taxon>
        <taxon>Ecdysozoa</taxon>
        <taxon>Arthropoda</taxon>
        <taxon>Crustacea</taxon>
        <taxon>Multicrustacea</taxon>
        <taxon>Malacostraca</taxon>
        <taxon>Eumalacostraca</taxon>
        <taxon>Peracarida</taxon>
        <taxon>Amphipoda</taxon>
        <taxon>Amphilochidea</taxon>
        <taxon>Lysianassida</taxon>
        <taxon>Lysianassidira</taxon>
        <taxon>Lysianassoidea</taxon>
        <taxon>Lysianassidae</taxon>
        <taxon>Hirondellea</taxon>
    </lineage>
</organism>
<dbReference type="Pfam" id="PF02263">
    <property type="entry name" value="GBP"/>
    <property type="match status" value="1"/>
</dbReference>
<keyword evidence="5" id="KW-0472">Membrane</keyword>
<dbReference type="GO" id="GO:0003924">
    <property type="term" value="F:GTPase activity"/>
    <property type="evidence" value="ECO:0007669"/>
    <property type="project" value="InterPro"/>
</dbReference>
<feature type="transmembrane region" description="Helical" evidence="5">
    <location>
        <begin position="463"/>
        <end position="484"/>
    </location>
</feature>
<dbReference type="PROSITE" id="PS51715">
    <property type="entry name" value="G_GB1_RHD3"/>
    <property type="match status" value="1"/>
</dbReference>
<dbReference type="FunFam" id="3.40.50.300:FF:004169">
    <property type="entry name" value="Atlastin 3"/>
    <property type="match status" value="1"/>
</dbReference>
<dbReference type="CDD" id="cd01851">
    <property type="entry name" value="GBP"/>
    <property type="match status" value="1"/>
</dbReference>
<name>A0A2P2I0N4_9CRUS</name>
<keyword evidence="3" id="KW-0342">GTP-binding</keyword>
<sequence>MDACTDKQIISSEDRMSGYPVPILIQNEDTSVFELDEEALASVLLNTGIEDKHVCVLAVAGAFRKGKSFLLDFLLRYCCNRDSEDWLGDSSSPLRGFKWRQGSKRETTGILVWSKPFMVKKKSGEEIAVILMDTQGTFDTQSSMKDSTVVFALTMMVSSVLVYNLMNNIQEDDLMNLQTFTSYGIQAQEDCDTSHAFQRLQFLVRDWGFPYETPYGHKGGQGVLDEILQITPKQHPAHQDVRRDLRKCFRDINCYLMPHPGFKVIQHANFDGKLDDIDPEFVEHLRVLVPHLLAPENLVKKEFGGQPIKARDLYNFFKTFMEVFKDVDLPEPTTLVEFAARASSQAALEAGKEQYVNAMDTLVGGDRPFLKTTQMETEHEKEKQRAVASYLEKNKYGRKNQRVVEKYQLQLEEEIDKLYNKYVEQNEAKNVFKAARTPATLFSALMFFYLLSGIFGLFGMYPFATICNLGMGAFLIMLTLWAYVRYSGEYRELGIYIDEVATFLWENFLSPVYATYMEKPLKDAAELAAHQAMSSAITSAAVKGIANNNLSKGGST</sequence>
<proteinExistence type="evidence at transcript level"/>
<evidence type="ECO:0000256" key="5">
    <source>
        <dbReference type="SAM" id="Phobius"/>
    </source>
</evidence>
<dbReference type="InterPro" id="IPR036543">
    <property type="entry name" value="Guanylate-bd_C_sf"/>
</dbReference>
<evidence type="ECO:0000256" key="3">
    <source>
        <dbReference type="ARBA" id="ARBA00023134"/>
    </source>
</evidence>
<feature type="domain" description="GB1/RHD3-type G" evidence="6">
    <location>
        <begin position="51"/>
        <end position="297"/>
    </location>
</feature>
<dbReference type="Gene3D" id="1.20.58.420">
    <property type="entry name" value="AHSP"/>
    <property type="match status" value="1"/>
</dbReference>
<keyword evidence="1" id="KW-0547">Nucleotide-binding</keyword>
<evidence type="ECO:0000256" key="4">
    <source>
        <dbReference type="PROSITE-ProRule" id="PRU01052"/>
    </source>
</evidence>
<protein>
    <submittedName>
        <fullName evidence="7">Atlastin</fullName>
    </submittedName>
</protein>
<dbReference type="AlphaFoldDB" id="A0A2P2I0N4"/>
<dbReference type="SUPFAM" id="SSF48340">
    <property type="entry name" value="Interferon-induced guanylate-binding protein 1 (GBP1), C-terminal domain"/>
    <property type="match status" value="1"/>
</dbReference>
<dbReference type="Gene3D" id="3.40.50.300">
    <property type="entry name" value="P-loop containing nucleotide triphosphate hydrolases"/>
    <property type="match status" value="1"/>
</dbReference>
<dbReference type="InterPro" id="IPR015894">
    <property type="entry name" value="Guanylate-bd_N"/>
</dbReference>
<dbReference type="SUPFAM" id="SSF52540">
    <property type="entry name" value="P-loop containing nucleoside triphosphate hydrolases"/>
    <property type="match status" value="1"/>
</dbReference>
<keyword evidence="5" id="KW-0812">Transmembrane</keyword>
<evidence type="ECO:0000259" key="6">
    <source>
        <dbReference type="PROSITE" id="PS51715"/>
    </source>
</evidence>
<dbReference type="InterPro" id="IPR030386">
    <property type="entry name" value="G_GB1_RHD3_dom"/>
</dbReference>
<keyword evidence="2" id="KW-0378">Hydrolase</keyword>
<dbReference type="EMBL" id="IACF01001884">
    <property type="protein sequence ID" value="LAB67561.1"/>
    <property type="molecule type" value="mRNA"/>
</dbReference>
<dbReference type="InterPro" id="IPR027417">
    <property type="entry name" value="P-loop_NTPase"/>
</dbReference>
<evidence type="ECO:0000256" key="2">
    <source>
        <dbReference type="ARBA" id="ARBA00022801"/>
    </source>
</evidence>
<evidence type="ECO:0000256" key="1">
    <source>
        <dbReference type="ARBA" id="ARBA00022741"/>
    </source>
</evidence>
<reference evidence="7" key="1">
    <citation type="journal article" date="2018" name="Biosci. Biotechnol. Biochem.">
        <title>Polysaccharide hydrolase of the hadal zone amphipods Hirondellea gigas.</title>
        <authorList>
            <person name="Kobayashi H."/>
            <person name="Nagahama T."/>
            <person name="Arai W."/>
            <person name="Sasagawa Y."/>
            <person name="Umeda M."/>
            <person name="Hayashi T."/>
            <person name="Nikaido I."/>
            <person name="Watanabe H."/>
            <person name="Oguri K."/>
            <person name="Kitazato H."/>
            <person name="Fujioka K."/>
            <person name="Kido Y."/>
            <person name="Takami H."/>
        </authorList>
    </citation>
    <scope>NUCLEOTIDE SEQUENCE</scope>
    <source>
        <tissue evidence="7">Whole body</tissue>
    </source>
</reference>
<keyword evidence="5" id="KW-1133">Transmembrane helix</keyword>